<dbReference type="InterPro" id="IPR023131">
    <property type="entry name" value="Mth639-like_dom_sf"/>
</dbReference>
<dbReference type="Pfam" id="PF04027">
    <property type="entry name" value="DUF371"/>
    <property type="match status" value="1"/>
</dbReference>
<gene>
    <name evidence="1" type="ORF">HSR122_1851</name>
</gene>
<protein>
    <recommendedName>
        <fullName evidence="3">DUF371 domain-containing protein</fullName>
    </recommendedName>
</protein>
<organism evidence="1 2">
    <name type="scientific">Halapricum desulfuricans</name>
    <dbReference type="NCBI Taxonomy" id="2841257"/>
    <lineage>
        <taxon>Archaea</taxon>
        <taxon>Methanobacteriati</taxon>
        <taxon>Methanobacteriota</taxon>
        <taxon>Stenosarchaea group</taxon>
        <taxon>Halobacteria</taxon>
        <taxon>Halobacteriales</taxon>
        <taxon>Haloarculaceae</taxon>
        <taxon>Halapricum</taxon>
    </lineage>
</organism>
<dbReference type="KEGG" id="hds:HSR122_1851"/>
<sequence length="146" mass="15353">MNAGAITARMDETIHATGHENVTATHESTFELTSDEYLTPAGDCILAVEADRVPAEFDDGFVSACQSADATITATLDVGGNEATVTGRGHPDLTFENERSMVARTSEYVDDRTVMVDAEAAAADLDRGLIDALADGADLTLTLSVE</sequence>
<evidence type="ECO:0000313" key="2">
    <source>
        <dbReference type="Proteomes" id="UP000662973"/>
    </source>
</evidence>
<name>A0A897N976_9EURY</name>
<evidence type="ECO:0008006" key="3">
    <source>
        <dbReference type="Google" id="ProtNLM"/>
    </source>
</evidence>
<keyword evidence="2" id="KW-1185">Reference proteome</keyword>
<dbReference type="AlphaFoldDB" id="A0A897N976"/>
<dbReference type="EMBL" id="CP064788">
    <property type="protein sequence ID" value="QSG09237.1"/>
    <property type="molecule type" value="Genomic_DNA"/>
</dbReference>
<proteinExistence type="predicted"/>
<evidence type="ECO:0000313" key="1">
    <source>
        <dbReference type="EMBL" id="QSG09237.1"/>
    </source>
</evidence>
<dbReference type="PANTHER" id="PTHR40696">
    <property type="entry name" value="DUF371 FAMILY PROTEIN"/>
    <property type="match status" value="1"/>
</dbReference>
<dbReference type="PANTHER" id="PTHR40696:SF1">
    <property type="entry name" value="DUF371 DOMAIN-CONTAINING PROTEIN"/>
    <property type="match status" value="1"/>
</dbReference>
<reference evidence="1 2" key="1">
    <citation type="submission" date="2020-11" db="EMBL/GenBank/DDBJ databases">
        <title>Carbohydrate-dependent, anaerobic sulfur respiration: A novel catabolism in halophilic archaea.</title>
        <authorList>
            <person name="Sorokin D.Y."/>
            <person name="Messina E."/>
            <person name="Smedile F."/>
            <person name="La Cono V."/>
            <person name="Hallsworth J.E."/>
            <person name="Yakimov M.M."/>
        </authorList>
    </citation>
    <scope>NUCLEOTIDE SEQUENCE [LARGE SCALE GENOMIC DNA]</scope>
    <source>
        <strain evidence="1 2">HSR12-2</strain>
    </source>
</reference>
<dbReference type="Gene3D" id="2.60.120.630">
    <property type="entry name" value="mth639 domain like"/>
    <property type="match status" value="1"/>
</dbReference>
<dbReference type="Proteomes" id="UP000662973">
    <property type="component" value="Chromosome"/>
</dbReference>
<dbReference type="InterPro" id="IPR007171">
    <property type="entry name" value="DUF371"/>
</dbReference>
<accession>A0A897N976</accession>